<dbReference type="InterPro" id="IPR043502">
    <property type="entry name" value="DNA/RNA_pol_sf"/>
</dbReference>
<evidence type="ECO:0000313" key="4">
    <source>
        <dbReference type="Proteomes" id="UP001172457"/>
    </source>
</evidence>
<accession>A0AA38S3Q9</accession>
<dbReference type="InterPro" id="IPR025558">
    <property type="entry name" value="DUF4283"/>
</dbReference>
<reference evidence="3" key="1">
    <citation type="submission" date="2023-03" db="EMBL/GenBank/DDBJ databases">
        <title>Chromosome-scale reference genome and RAD-based genetic map of yellow starthistle (Centaurea solstitialis) reveal putative structural variation and QTLs associated with invader traits.</title>
        <authorList>
            <person name="Reatini B."/>
            <person name="Cang F.A."/>
            <person name="Jiang Q."/>
            <person name="Mckibben M.T.W."/>
            <person name="Barker M.S."/>
            <person name="Rieseberg L.H."/>
            <person name="Dlugosch K.M."/>
        </authorList>
    </citation>
    <scope>NUCLEOTIDE SEQUENCE</scope>
    <source>
        <strain evidence="3">CAN-66</strain>
        <tissue evidence="3">Leaf</tissue>
    </source>
</reference>
<dbReference type="PANTHER" id="PTHR33116">
    <property type="entry name" value="REVERSE TRANSCRIPTASE ZINC-BINDING DOMAIN-CONTAINING PROTEIN-RELATED-RELATED"/>
    <property type="match status" value="1"/>
</dbReference>
<evidence type="ECO:0000259" key="2">
    <source>
        <dbReference type="PROSITE" id="PS50878"/>
    </source>
</evidence>
<dbReference type="SUPFAM" id="SSF56219">
    <property type="entry name" value="DNase I-like"/>
    <property type="match status" value="1"/>
</dbReference>
<organism evidence="3 4">
    <name type="scientific">Centaurea solstitialis</name>
    <name type="common">yellow star-thistle</name>
    <dbReference type="NCBI Taxonomy" id="347529"/>
    <lineage>
        <taxon>Eukaryota</taxon>
        <taxon>Viridiplantae</taxon>
        <taxon>Streptophyta</taxon>
        <taxon>Embryophyta</taxon>
        <taxon>Tracheophyta</taxon>
        <taxon>Spermatophyta</taxon>
        <taxon>Magnoliopsida</taxon>
        <taxon>eudicotyledons</taxon>
        <taxon>Gunneridae</taxon>
        <taxon>Pentapetalae</taxon>
        <taxon>asterids</taxon>
        <taxon>campanulids</taxon>
        <taxon>Asterales</taxon>
        <taxon>Asteraceae</taxon>
        <taxon>Carduoideae</taxon>
        <taxon>Cardueae</taxon>
        <taxon>Centaureinae</taxon>
        <taxon>Centaurea</taxon>
    </lineage>
</organism>
<dbReference type="PROSITE" id="PS50878">
    <property type="entry name" value="RT_POL"/>
    <property type="match status" value="1"/>
</dbReference>
<evidence type="ECO:0000313" key="3">
    <source>
        <dbReference type="EMBL" id="KAJ9535273.1"/>
    </source>
</evidence>
<dbReference type="InterPro" id="IPR026960">
    <property type="entry name" value="RVT-Znf"/>
</dbReference>
<feature type="compositionally biased region" description="Basic and acidic residues" evidence="1">
    <location>
        <begin position="428"/>
        <end position="450"/>
    </location>
</feature>
<feature type="domain" description="Reverse transcriptase" evidence="2">
    <location>
        <begin position="908"/>
        <end position="1187"/>
    </location>
</feature>
<dbReference type="SUPFAM" id="SSF56672">
    <property type="entry name" value="DNA/RNA polymerases"/>
    <property type="match status" value="1"/>
</dbReference>
<feature type="region of interest" description="Disordered" evidence="1">
    <location>
        <begin position="426"/>
        <end position="457"/>
    </location>
</feature>
<keyword evidence="4" id="KW-1185">Reference proteome</keyword>
<dbReference type="CDD" id="cd01650">
    <property type="entry name" value="RT_nLTR_like"/>
    <property type="match status" value="1"/>
</dbReference>
<protein>
    <recommendedName>
        <fullName evidence="2">Reverse transcriptase domain-containing protein</fullName>
    </recommendedName>
</protein>
<sequence>MGFEELFETDEVAKKSVFSRLRMDARLEHDDSVKTQRSFADAVGQKTSSNLSFYPLENKVRSSIRIPIALAQEAVKTHHATLIGYFLGPRLHFPVVQAFVKNAWSKYGYVDSMMNNNGVYFFKFNDAGGCAQVIESGPLMIRGVPLFVTNWDPMKGINKPVHDTCPLWIKLHNIPLVAFNREGIGRIASALGVPKQMDACTSSMCDKAWGRPGFAKVLVDVWAVGELKRELEVVIPSLTGGDDMKVKIGVEYIWEPNQCAHCLVFGHKISGCAKAVHEQTKKQKSQVVDDDGFVRVERRKWRPKQGDIASTSGVDKEKNKDEEISDVITGNRSENVSDVMDSALLEDVVDVVEDDVVEPVSKPSPKPISEAAVVVQNRKEINSNLGDNQGVQMKDKHSVVEQSGKPVLTKPVRGILKNSGKSLSILTDDTRNKDGGGRMLNKQKDGDSGRKSPLGDVETHLRPDVIGTVCREVFGSWKWISNTSVSPNGTRIILAWDECVGDVMVLESHAQFIHCFVRLRRGTGSFFLTIVYGSNSCIERRELWSGLRKAKVLMGSQSWAIMGDFNSMLFPHDGVGGSSRRNASMEDFFSCVEDIEVLDVNYSGIQYTWVQKPRGDDGIMRKLDRIMANTEFLDVFNGSAVDFKPQGISDHALGILEINVAQSIKKRGFKFENFVADHPEFISVVSNEWKTPVFGSFMHKLVTHLKHLKHPLRKLRGRYGDISKRVEDVRSTLNVIQLAVDLDPTNRMIKGELRKARMDYEQARLDEESFYRQRAKVRWLKEGDSNTKFFHNTVKERRNRNYIRSILDADGNFVRDDGVPGVFLDHFRSFLGMCDTVVHPVMPRDLFYNPLSLGESLDIIRPITDAEIKDALFGIGNDKAPGSDGFSSKFFKAAWNVIGNDLVVAVHNFFYNGRLLKEINHTLLCFIPKVPNATRVADFRPISCCSVLYKIISKVIADRMKPYLAQLVGPMQSAFIPGRRIADNIMMAHELVAGYQRQTGQPRCAFKIDLRKAYDTVDWRYLACMLEGLGFHPTFCKWINELLNTSSFSIVLNGETHGFFRGARGLRQGDPISPYLFTIVMEGFSRILKKCIDEAVDFGYHDGCEEMQITHLCFADDLFVFTRGDLASVEVLKKALDLFRLASGLEPNLSKSEVFFCNVRPEDRNVILNYLPLRTGTFPIRYLGVPLSPVCLRITDFAPLVNRVKTRIQNWKAKFLSFAGRKQLIISVLQSMQLYWMAIYIIPSGVVHELEGLFRNFLWVQGEDAKGKCKLSWDVVCLPIQSGGLGIRRLNTWNRALVSKHIWDILTNRTSLWVSWIRRFRIHNGSFWTIRSRGNWPWIFRKILDLRDSIRMFFRFQVGNGESINAWADTWFSGGPLSMIISYRRFHNSGFGLETSVRDLITQCNGVWPDSWVQLDPDRFADPPPIIVHGVDDSVKWVQGDNLIDFTVRDAWKSFVGPNQVYAWTKYVWFKGHIPKHAFCMWTACHRRLPTQDRIGTWKHEPPDYRCVFCGSGQDSHDHLFFMCSYTREVWQRVKHEVGLHGFPELWSDILILLADNRGPRRKVQKLALVGSVYFIWMERNRRLFRDLSVAPIQLYKQIMEAVWTRLAWRKVVTKAR</sequence>
<dbReference type="Pfam" id="PF00078">
    <property type="entry name" value="RVT_1"/>
    <property type="match status" value="1"/>
</dbReference>
<comment type="caution">
    <text evidence="3">The sequence shown here is derived from an EMBL/GenBank/DDBJ whole genome shotgun (WGS) entry which is preliminary data.</text>
</comment>
<dbReference type="InterPro" id="IPR036691">
    <property type="entry name" value="Endo/exonu/phosph_ase_sf"/>
</dbReference>
<gene>
    <name evidence="3" type="ORF">OSB04_un001629</name>
</gene>
<dbReference type="InterPro" id="IPR000477">
    <property type="entry name" value="RT_dom"/>
</dbReference>
<dbReference type="EMBL" id="JARYMX010000398">
    <property type="protein sequence ID" value="KAJ9535273.1"/>
    <property type="molecule type" value="Genomic_DNA"/>
</dbReference>
<name>A0AA38S3Q9_9ASTR</name>
<dbReference type="Pfam" id="PF14111">
    <property type="entry name" value="DUF4283"/>
    <property type="match status" value="1"/>
</dbReference>
<dbReference type="Pfam" id="PF13966">
    <property type="entry name" value="zf-RVT"/>
    <property type="match status" value="1"/>
</dbReference>
<evidence type="ECO:0000256" key="1">
    <source>
        <dbReference type="SAM" id="MobiDB-lite"/>
    </source>
</evidence>
<dbReference type="PANTHER" id="PTHR33116:SF76">
    <property type="entry name" value="DUF4283 DOMAIN-CONTAINING PROTEIN"/>
    <property type="match status" value="1"/>
</dbReference>
<proteinExistence type="predicted"/>
<dbReference type="Gene3D" id="3.60.10.10">
    <property type="entry name" value="Endonuclease/exonuclease/phosphatase"/>
    <property type="match status" value="1"/>
</dbReference>
<dbReference type="Proteomes" id="UP001172457">
    <property type="component" value="Unassembled WGS sequence"/>
</dbReference>